<reference evidence="1" key="1">
    <citation type="journal article" date="2020" name="Microb. Genom.">
        <title>Genetic diversity of clinical and environmental Mucorales isolates obtained from an investigation of mucormycosis cases among solid organ transplant recipients.</title>
        <authorList>
            <person name="Nguyen M.H."/>
            <person name="Kaul D."/>
            <person name="Muto C."/>
            <person name="Cheng S.J."/>
            <person name="Richter R.A."/>
            <person name="Bruno V.M."/>
            <person name="Liu G."/>
            <person name="Beyhan S."/>
            <person name="Sundermann A.J."/>
            <person name="Mounaud S."/>
            <person name="Pasculle A.W."/>
            <person name="Nierman W.C."/>
            <person name="Driscoll E."/>
            <person name="Cumbie R."/>
            <person name="Clancy C.J."/>
            <person name="Dupont C.L."/>
        </authorList>
    </citation>
    <scope>NUCLEOTIDE SEQUENCE</scope>
    <source>
        <strain evidence="1">GL16</strain>
    </source>
</reference>
<organism evidence="1 2">
    <name type="scientific">Rhizopus oryzae</name>
    <name type="common">Mucormycosis agent</name>
    <name type="synonym">Rhizopus arrhizus var. delemar</name>
    <dbReference type="NCBI Taxonomy" id="64495"/>
    <lineage>
        <taxon>Eukaryota</taxon>
        <taxon>Fungi</taxon>
        <taxon>Fungi incertae sedis</taxon>
        <taxon>Mucoromycota</taxon>
        <taxon>Mucoromycotina</taxon>
        <taxon>Mucoromycetes</taxon>
        <taxon>Mucorales</taxon>
        <taxon>Mucorineae</taxon>
        <taxon>Rhizopodaceae</taxon>
        <taxon>Rhizopus</taxon>
    </lineage>
</organism>
<dbReference type="Proteomes" id="UP000717996">
    <property type="component" value="Unassembled WGS sequence"/>
</dbReference>
<gene>
    <name evidence="1" type="ORF">G6F51_002825</name>
</gene>
<name>A0A9P6YJ73_RHIOR</name>
<proteinExistence type="predicted"/>
<dbReference type="AlphaFoldDB" id="A0A9P6YJ73"/>
<protein>
    <submittedName>
        <fullName evidence="1">Uncharacterized protein</fullName>
    </submittedName>
</protein>
<dbReference type="OrthoDB" id="2404656at2759"/>
<accession>A0A9P6YJ73</accession>
<sequence length="360" mass="41369">MQQQHDIVSIPIKTKKDIFHFRDATSFLRTPKRPKITTESISILSSITTIISPYNAHLSPGHKRFANQQLIDQTNHVSLKQFPVAYLMLKQALETELASLPHFIWTFTQPDNIATDDVLLLKTIQFVLTDFCNKCHRNAFYQPKYERSYWIDRIIPIFQTFGDQSQLLGFQWCEIPTEEHVEFTIDPDTWMRTTPIKYHDGVGYDINGCSRLVMEGSSSSTLKEDVDHTQDDTIKTLYASIEILTSFLRRYATASFSSLCSVVSYSLQCVCTTITLSTTILDPDNVGSYIQKEMRSVDIPLTFNKCHLWMQVFELVAYLFTSLREQEIILEKVMKESSGVIEIKDEERGLHILNGIIGTI</sequence>
<dbReference type="OMA" id="NACHENQ"/>
<dbReference type="EMBL" id="JAANIT010000255">
    <property type="protein sequence ID" value="KAG1549814.1"/>
    <property type="molecule type" value="Genomic_DNA"/>
</dbReference>
<comment type="caution">
    <text evidence="1">The sequence shown here is derived from an EMBL/GenBank/DDBJ whole genome shotgun (WGS) entry which is preliminary data.</text>
</comment>
<evidence type="ECO:0000313" key="2">
    <source>
        <dbReference type="Proteomes" id="UP000717996"/>
    </source>
</evidence>
<evidence type="ECO:0000313" key="1">
    <source>
        <dbReference type="EMBL" id="KAG1549814.1"/>
    </source>
</evidence>